<keyword evidence="1" id="KW-0479">Metal-binding</keyword>
<dbReference type="Gene3D" id="3.30.160.60">
    <property type="entry name" value="Classic Zinc Finger"/>
    <property type="match status" value="1"/>
</dbReference>
<dbReference type="PANTHER" id="PTHR46326">
    <property type="entry name" value="ZINC FINGER PROTEIN ZAT1-RELATED"/>
    <property type="match status" value="1"/>
</dbReference>
<proteinExistence type="predicted"/>
<feature type="region of interest" description="Disordered" evidence="2">
    <location>
        <begin position="31"/>
        <end position="59"/>
    </location>
</feature>
<gene>
    <name evidence="4" type="ORF">EJD97_008613</name>
</gene>
<sequence length="278" mass="31747">MEKHKCKLCSKKFLNGKALGGHMRSHLIPLPLPPKTPPLNPDSGGRSDSALSLCSSENHEDKMVEEKDFNYELRENPKKSYRMIDPEFLDRESDTESEKNTENRRRRSKRNHERINKVNENISDFRSLNLYSDDSDIATCLMMLSRDSKSNPKQHQCGICYKVFKTSQALGSHKTIHKNRNNYDDHEEEQPRKISSKKKLKLFSNVNEKLHECPFCGKFFQSGQALGGHKRSHLIVVVSSSTISGSCSSTSSANLPNKFIDLNMPAPIEDNEFQQEFA</sequence>
<dbReference type="InterPro" id="IPR036236">
    <property type="entry name" value="Znf_C2H2_sf"/>
</dbReference>
<feature type="domain" description="C2H2-type" evidence="3">
    <location>
        <begin position="4"/>
        <end position="31"/>
    </location>
</feature>
<dbReference type="InterPro" id="IPR044303">
    <property type="entry name" value="ZAT1/4/9"/>
</dbReference>
<feature type="domain" description="C2H2-type" evidence="3">
    <location>
        <begin position="155"/>
        <end position="182"/>
    </location>
</feature>
<organism evidence="4">
    <name type="scientific">Solanum chilense</name>
    <name type="common">Tomato</name>
    <name type="synonym">Lycopersicon chilense</name>
    <dbReference type="NCBI Taxonomy" id="4083"/>
    <lineage>
        <taxon>Eukaryota</taxon>
        <taxon>Viridiplantae</taxon>
        <taxon>Streptophyta</taxon>
        <taxon>Embryophyta</taxon>
        <taxon>Tracheophyta</taxon>
        <taxon>Spermatophyta</taxon>
        <taxon>Magnoliopsida</taxon>
        <taxon>eudicotyledons</taxon>
        <taxon>Gunneridae</taxon>
        <taxon>Pentapetalae</taxon>
        <taxon>asterids</taxon>
        <taxon>lamiids</taxon>
        <taxon>Solanales</taxon>
        <taxon>Solanaceae</taxon>
        <taxon>Solanoideae</taxon>
        <taxon>Solaneae</taxon>
        <taxon>Solanum</taxon>
        <taxon>Solanum subgen. Lycopersicon</taxon>
    </lineage>
</organism>
<dbReference type="PROSITE" id="PS00028">
    <property type="entry name" value="ZINC_FINGER_C2H2_1"/>
    <property type="match status" value="3"/>
</dbReference>
<dbReference type="GO" id="GO:0006355">
    <property type="term" value="P:regulation of DNA-templated transcription"/>
    <property type="evidence" value="ECO:0007669"/>
    <property type="project" value="InterPro"/>
</dbReference>
<feature type="compositionally biased region" description="Basic and acidic residues" evidence="2">
    <location>
        <begin position="84"/>
        <end position="103"/>
    </location>
</feature>
<name>A0A6N2BU48_SOLCI</name>
<protein>
    <recommendedName>
        <fullName evidence="3">C2H2-type domain-containing protein</fullName>
    </recommendedName>
</protein>
<keyword evidence="1" id="KW-0863">Zinc-finger</keyword>
<dbReference type="SMART" id="SM00355">
    <property type="entry name" value="ZnF_C2H2"/>
    <property type="match status" value="3"/>
</dbReference>
<dbReference type="Pfam" id="PF13912">
    <property type="entry name" value="zf-C2H2_6"/>
    <property type="match status" value="3"/>
</dbReference>
<evidence type="ECO:0000256" key="2">
    <source>
        <dbReference type="SAM" id="MobiDB-lite"/>
    </source>
</evidence>
<dbReference type="PROSITE" id="PS50157">
    <property type="entry name" value="ZINC_FINGER_C2H2_2"/>
    <property type="match status" value="3"/>
</dbReference>
<dbReference type="EMBL" id="RXGB01002289">
    <property type="protein sequence ID" value="TMW95593.1"/>
    <property type="molecule type" value="Genomic_DNA"/>
</dbReference>
<reference evidence="4" key="1">
    <citation type="submission" date="2019-05" db="EMBL/GenBank/DDBJ databases">
        <title>The de novo reference genome and transcriptome assemblies of the wild tomato species Solanum chilense.</title>
        <authorList>
            <person name="Stam R."/>
            <person name="Nosenko T."/>
            <person name="Hoerger A.C."/>
            <person name="Stephan W."/>
            <person name="Seidel M.A."/>
            <person name="Kuhn J.M.M."/>
            <person name="Haberer G."/>
            <person name="Tellier A."/>
        </authorList>
    </citation>
    <scope>NUCLEOTIDE SEQUENCE</scope>
    <source>
        <tissue evidence="4">Mature leaves</tissue>
    </source>
</reference>
<evidence type="ECO:0000313" key="4">
    <source>
        <dbReference type="EMBL" id="TMW95593.1"/>
    </source>
</evidence>
<keyword evidence="1" id="KW-0862">Zinc</keyword>
<evidence type="ECO:0000256" key="1">
    <source>
        <dbReference type="PROSITE-ProRule" id="PRU00042"/>
    </source>
</evidence>
<dbReference type="PANTHER" id="PTHR46326:SF8">
    <property type="entry name" value="C2H2-LIKE ZINC FINGER PROTEIN"/>
    <property type="match status" value="1"/>
</dbReference>
<feature type="compositionally biased region" description="Pro residues" evidence="2">
    <location>
        <begin position="31"/>
        <end position="40"/>
    </location>
</feature>
<dbReference type="InterPro" id="IPR013087">
    <property type="entry name" value="Znf_C2H2_type"/>
</dbReference>
<feature type="domain" description="C2H2-type" evidence="3">
    <location>
        <begin position="211"/>
        <end position="233"/>
    </location>
</feature>
<dbReference type="AlphaFoldDB" id="A0A6N2BU48"/>
<evidence type="ECO:0000259" key="3">
    <source>
        <dbReference type="PROSITE" id="PS50157"/>
    </source>
</evidence>
<feature type="region of interest" description="Disordered" evidence="2">
    <location>
        <begin position="84"/>
        <end position="112"/>
    </location>
</feature>
<comment type="caution">
    <text evidence="4">The sequence shown here is derived from an EMBL/GenBank/DDBJ whole genome shotgun (WGS) entry which is preliminary data.</text>
</comment>
<dbReference type="GO" id="GO:0008270">
    <property type="term" value="F:zinc ion binding"/>
    <property type="evidence" value="ECO:0007669"/>
    <property type="project" value="UniProtKB-KW"/>
</dbReference>
<accession>A0A6N2BU48</accession>
<dbReference type="SUPFAM" id="SSF57667">
    <property type="entry name" value="beta-beta-alpha zinc fingers"/>
    <property type="match status" value="2"/>
</dbReference>